<keyword evidence="8" id="KW-0798">TonB box</keyword>
<dbReference type="InterPro" id="IPR039426">
    <property type="entry name" value="TonB-dep_rcpt-like"/>
</dbReference>
<evidence type="ECO:0000256" key="1">
    <source>
        <dbReference type="ARBA" id="ARBA00004571"/>
    </source>
</evidence>
<comment type="subcellular location">
    <subcellularLocation>
        <location evidence="1">Cell outer membrane</location>
        <topology evidence="1">Multi-pass membrane protein</topology>
    </subcellularLocation>
</comment>
<dbReference type="PANTHER" id="PTHR32552">
    <property type="entry name" value="FERRICHROME IRON RECEPTOR-RELATED"/>
    <property type="match status" value="1"/>
</dbReference>
<keyword evidence="10" id="KW-0998">Cell outer membrane</keyword>
<dbReference type="GO" id="GO:0006826">
    <property type="term" value="P:iron ion transport"/>
    <property type="evidence" value="ECO:0007669"/>
    <property type="project" value="UniProtKB-KW"/>
</dbReference>
<evidence type="ECO:0000256" key="7">
    <source>
        <dbReference type="ARBA" id="ARBA00023065"/>
    </source>
</evidence>
<keyword evidence="3" id="KW-1134">Transmembrane beta strand</keyword>
<dbReference type="EMBL" id="AP018358">
    <property type="protein sequence ID" value="BBA41436.1"/>
    <property type="molecule type" value="Genomic_DNA"/>
</dbReference>
<evidence type="ECO:0000256" key="2">
    <source>
        <dbReference type="ARBA" id="ARBA00022448"/>
    </source>
</evidence>
<accession>A0A250LA36</accession>
<evidence type="ECO:0000256" key="3">
    <source>
        <dbReference type="ARBA" id="ARBA00022452"/>
    </source>
</evidence>
<evidence type="ECO:0000256" key="10">
    <source>
        <dbReference type="ARBA" id="ARBA00023237"/>
    </source>
</evidence>
<keyword evidence="4" id="KW-0410">Iron transport</keyword>
<dbReference type="PANTHER" id="PTHR32552:SF81">
    <property type="entry name" value="TONB-DEPENDENT OUTER MEMBRANE RECEPTOR"/>
    <property type="match status" value="1"/>
</dbReference>
<dbReference type="GO" id="GO:0009279">
    <property type="term" value="C:cell outer membrane"/>
    <property type="evidence" value="ECO:0007669"/>
    <property type="project" value="UniProtKB-SubCell"/>
</dbReference>
<evidence type="ECO:0000313" key="12">
    <source>
        <dbReference type="EMBL" id="BBA41436.1"/>
    </source>
</evidence>
<feature type="domain" description="TonB-dependent receptor-like beta-barrel" evidence="11">
    <location>
        <begin position="6"/>
        <end position="127"/>
    </location>
</feature>
<keyword evidence="5" id="KW-0812">Transmembrane</keyword>
<dbReference type="SUPFAM" id="SSF56935">
    <property type="entry name" value="Porins"/>
    <property type="match status" value="1"/>
</dbReference>
<evidence type="ECO:0000256" key="8">
    <source>
        <dbReference type="ARBA" id="ARBA00023077"/>
    </source>
</evidence>
<name>A0A250LA36_9BURK</name>
<protein>
    <recommendedName>
        <fullName evidence="11">TonB-dependent receptor-like beta-barrel domain-containing protein</fullName>
    </recommendedName>
</protein>
<evidence type="ECO:0000256" key="9">
    <source>
        <dbReference type="ARBA" id="ARBA00023136"/>
    </source>
</evidence>
<dbReference type="AlphaFoldDB" id="A0A250LA36"/>
<evidence type="ECO:0000256" key="5">
    <source>
        <dbReference type="ARBA" id="ARBA00022692"/>
    </source>
</evidence>
<keyword evidence="6" id="KW-0408">Iron</keyword>
<proteinExistence type="predicted"/>
<dbReference type="InterPro" id="IPR036942">
    <property type="entry name" value="Beta-barrel_TonB_sf"/>
</dbReference>
<dbReference type="InterPro" id="IPR000531">
    <property type="entry name" value="Beta-barrel_TonB"/>
</dbReference>
<keyword evidence="2" id="KW-0813">Transport</keyword>
<keyword evidence="9" id="KW-0472">Membrane</keyword>
<evidence type="ECO:0000256" key="6">
    <source>
        <dbReference type="ARBA" id="ARBA00023004"/>
    </source>
</evidence>
<gene>
    <name evidence="12" type="ORF">BCCH1_38940</name>
</gene>
<dbReference type="Gene3D" id="2.40.170.20">
    <property type="entry name" value="TonB-dependent receptor, beta-barrel domain"/>
    <property type="match status" value="1"/>
</dbReference>
<evidence type="ECO:0000256" key="4">
    <source>
        <dbReference type="ARBA" id="ARBA00022496"/>
    </source>
</evidence>
<sequence length="151" mass="16712">MQCSGRVRGVELAFSGENVGLKGLAIDANVSASNARILADVANPAYVGSRFPRIARVHANLLASYRFDEHWVASVGVRYSGRLSNTLDNSDVNPGVYGGTSSFTVVDLKARYRFDRHWSASLGIDNLTDRRYYVLHPYPGRTFNGELKWSL</sequence>
<evidence type="ECO:0000259" key="11">
    <source>
        <dbReference type="Pfam" id="PF00593"/>
    </source>
</evidence>
<reference evidence="12" key="1">
    <citation type="journal article" date="2016" name="Biosci. Biotechnol. Biochem.">
        <title>Bioconversion of AHX to AOH by resting cells of Burkholderia contaminans CH-1.</title>
        <authorList>
            <person name="Choi J.H."/>
            <person name="Kikuchi A."/>
            <person name="Pumkaeo P."/>
            <person name="Hirai H."/>
            <person name="Tokuyama S."/>
            <person name="Kawagishi H."/>
        </authorList>
    </citation>
    <scope>NUCLEOTIDE SEQUENCE</scope>
    <source>
        <strain evidence="12">CH-1</strain>
    </source>
</reference>
<dbReference type="Pfam" id="PF00593">
    <property type="entry name" value="TonB_dep_Rec_b-barrel"/>
    <property type="match status" value="1"/>
</dbReference>
<reference evidence="12" key="2">
    <citation type="journal article" date="2017" name="Genome Announc.">
        <title>High-Quality Draft Genome Sequence of Burkholderia contaminans CH-1, a Gram-Negative Bacterium That Metabolizes 2-Azahypoxanthine, a Plant Growth-Regulating Compound.</title>
        <authorList>
            <person name="Choi J.-H."/>
            <person name="Sugiura H."/>
            <person name="Moriuchi R."/>
            <person name="Kawagishi H."/>
            <person name="Dohra H."/>
        </authorList>
    </citation>
    <scope>NUCLEOTIDE SEQUENCE</scope>
    <source>
        <strain evidence="12">CH-1</strain>
    </source>
</reference>
<organism evidence="12">
    <name type="scientific">Burkholderia contaminans</name>
    <dbReference type="NCBI Taxonomy" id="488447"/>
    <lineage>
        <taxon>Bacteria</taxon>
        <taxon>Pseudomonadati</taxon>
        <taxon>Pseudomonadota</taxon>
        <taxon>Betaproteobacteria</taxon>
        <taxon>Burkholderiales</taxon>
        <taxon>Burkholderiaceae</taxon>
        <taxon>Burkholderia</taxon>
        <taxon>Burkholderia cepacia complex</taxon>
    </lineage>
</organism>
<keyword evidence="7" id="KW-0406">Ion transport</keyword>